<dbReference type="Proteomes" id="UP000250557">
    <property type="component" value="Chromosome"/>
</dbReference>
<protein>
    <recommendedName>
        <fullName evidence="5">Lipoprotein</fullName>
    </recommendedName>
</protein>
<sequence length="124" mass="14023">MNATLKIMAACLLLLAACQNPGKDKQDFIPGTYVKSAKSEYSIADDTLIIEHTNGTSYKITQRTTYQAIRDGKLLPKKHLVHYLNASWDDSKQELDETTTGKVYHADPLKQVLTIKNLTYHKIR</sequence>
<dbReference type="RefSeq" id="WP_146750410.1">
    <property type="nucleotide sequence ID" value="NZ_CP071879.1"/>
</dbReference>
<evidence type="ECO:0000313" key="3">
    <source>
        <dbReference type="Proteomes" id="UP000250557"/>
    </source>
</evidence>
<evidence type="ECO:0008006" key="5">
    <source>
        <dbReference type="Google" id="ProtNLM"/>
    </source>
</evidence>
<evidence type="ECO:0000313" key="4">
    <source>
        <dbReference type="Proteomes" id="UP000663940"/>
    </source>
</evidence>
<dbReference type="PROSITE" id="PS51257">
    <property type="entry name" value="PROKAR_LIPOPROTEIN"/>
    <property type="match status" value="1"/>
</dbReference>
<proteinExistence type="predicted"/>
<reference evidence="1 3" key="1">
    <citation type="submission" date="2019-08" db="EMBL/GenBank/DDBJ databases">
        <title>Comparative genome analysis confer to the adaptation heavy metal polluted environment.</title>
        <authorList>
            <person name="Li Y."/>
        </authorList>
    </citation>
    <scope>NUCLEOTIDE SEQUENCE [LARGE SCALE GENOMIC DNA]</scope>
    <source>
        <strain evidence="1 3">P2</strain>
    </source>
</reference>
<dbReference type="EMBL" id="CP043451">
    <property type="protein sequence ID" value="QEM03085.1"/>
    <property type="molecule type" value="Genomic_DNA"/>
</dbReference>
<dbReference type="Proteomes" id="UP000663940">
    <property type="component" value="Chromosome"/>
</dbReference>
<evidence type="ECO:0000313" key="2">
    <source>
        <dbReference type="EMBL" id="QTE48163.1"/>
    </source>
</evidence>
<evidence type="ECO:0000313" key="1">
    <source>
        <dbReference type="EMBL" id="QEM03085.1"/>
    </source>
</evidence>
<dbReference type="AlphaFoldDB" id="A0AAE6JCK5"/>
<reference evidence="2 4" key="2">
    <citation type="submission" date="2021-03" db="EMBL/GenBank/DDBJ databases">
        <title>Mucilaginibacter strains isolated from gold and copper mining confer multi heavy-metal resistance.</title>
        <authorList>
            <person name="Li Y."/>
        </authorList>
    </citation>
    <scope>NUCLEOTIDE SEQUENCE [LARGE SCALE GENOMIC DNA]</scope>
    <source>
        <strain evidence="2 4">P2-4</strain>
    </source>
</reference>
<accession>A0AAE6JCK5</accession>
<keyword evidence="4" id="KW-1185">Reference proteome</keyword>
<organism evidence="1 3">
    <name type="scientific">Mucilaginibacter rubeus</name>
    <dbReference type="NCBI Taxonomy" id="2027860"/>
    <lineage>
        <taxon>Bacteria</taxon>
        <taxon>Pseudomonadati</taxon>
        <taxon>Bacteroidota</taxon>
        <taxon>Sphingobacteriia</taxon>
        <taxon>Sphingobacteriales</taxon>
        <taxon>Sphingobacteriaceae</taxon>
        <taxon>Mucilaginibacter</taxon>
    </lineage>
</organism>
<gene>
    <name evidence="1" type="ORF">DIU31_005960</name>
    <name evidence="2" type="ORF">J3L21_21750</name>
</gene>
<dbReference type="EMBL" id="CP071880">
    <property type="protein sequence ID" value="QTE48163.1"/>
    <property type="molecule type" value="Genomic_DNA"/>
</dbReference>
<name>A0AAE6JCK5_9SPHI</name>